<reference evidence="3 4" key="1">
    <citation type="submission" date="2018-04" db="EMBL/GenBank/DDBJ databases">
        <title>Genomic Encyclopedia of Type Strains, Phase IV (KMG-IV): sequencing the most valuable type-strain genomes for metagenomic binning, comparative biology and taxonomic classification.</title>
        <authorList>
            <person name="Goeker M."/>
        </authorList>
    </citation>
    <scope>NUCLEOTIDE SEQUENCE [LARGE SCALE GENOMIC DNA]</scope>
    <source>
        <strain evidence="3 4">DSM 10065</strain>
    </source>
</reference>
<keyword evidence="1" id="KW-0732">Signal</keyword>
<dbReference type="PANTHER" id="PTHR31528:SF15">
    <property type="entry name" value="RIBOFLAVIN-BINDING PROTEIN RIBY"/>
    <property type="match status" value="1"/>
</dbReference>
<name>A0A2U1CRH6_9BURK</name>
<dbReference type="InterPro" id="IPR015168">
    <property type="entry name" value="SsuA/THI5"/>
</dbReference>
<sequence length="327" mass="34722">MNRTQGMALAIAGLSLSVLAAASNAQDLRSVTYLLPAPPALPAFAPWMVAQQRGYYAQEGLDVNFITAKGGADVAKQVGAGNAPLGGGVGDTPIIVRANGIPIKAVAVLGGSSFMHLAIDKEAGINSVEQLKGKTVGAMSYSDTTYFALLGMLKANGLNKDDVDIQASGPAVWKLFADRKIPALASIPEWSVNAELAGVKVDIIPADKYFKSMAQAILASDEIIQKDPELVRGFVRATVKGLTDIINDPASAAKDYIKAVPAYQGKEDYVGRVFKLYNELVYAGQKHPGEIDPDRLGALQDFYVKEGIVGKAIPLDELYTNAFIPRQ</sequence>
<accession>A0A2U1CRH6</accession>
<evidence type="ECO:0000313" key="4">
    <source>
        <dbReference type="Proteomes" id="UP000246145"/>
    </source>
</evidence>
<feature type="signal peptide" evidence="1">
    <location>
        <begin position="1"/>
        <end position="20"/>
    </location>
</feature>
<dbReference type="PANTHER" id="PTHR31528">
    <property type="entry name" value="4-AMINO-5-HYDROXYMETHYL-2-METHYLPYRIMIDINE PHOSPHATE SYNTHASE THI11-RELATED"/>
    <property type="match status" value="1"/>
</dbReference>
<dbReference type="STRING" id="1231391.GCA_000308195_03455"/>
<protein>
    <submittedName>
        <fullName evidence="3">NitT/TauT family transport system substrate-binding protein</fullName>
    </submittedName>
</protein>
<feature type="domain" description="SsuA/THI5-like" evidence="2">
    <location>
        <begin position="42"/>
        <end position="252"/>
    </location>
</feature>
<proteinExistence type="predicted"/>
<gene>
    <name evidence="3" type="ORF">C7440_0900</name>
</gene>
<dbReference type="Proteomes" id="UP000246145">
    <property type="component" value="Unassembled WGS sequence"/>
</dbReference>
<dbReference type="AlphaFoldDB" id="A0A2U1CRH6"/>
<dbReference type="EMBL" id="QEKO01000001">
    <property type="protein sequence ID" value="PVY68498.1"/>
    <property type="molecule type" value="Genomic_DNA"/>
</dbReference>
<evidence type="ECO:0000313" key="3">
    <source>
        <dbReference type="EMBL" id="PVY68498.1"/>
    </source>
</evidence>
<dbReference type="OrthoDB" id="8713025at2"/>
<keyword evidence="4" id="KW-1185">Reference proteome</keyword>
<organism evidence="3 4">
    <name type="scientific">Pusillimonas noertemannii</name>
    <dbReference type="NCBI Taxonomy" id="305977"/>
    <lineage>
        <taxon>Bacteria</taxon>
        <taxon>Pseudomonadati</taxon>
        <taxon>Pseudomonadota</taxon>
        <taxon>Betaproteobacteria</taxon>
        <taxon>Burkholderiales</taxon>
        <taxon>Alcaligenaceae</taxon>
        <taxon>Pusillimonas</taxon>
    </lineage>
</organism>
<dbReference type="GO" id="GO:0009228">
    <property type="term" value="P:thiamine biosynthetic process"/>
    <property type="evidence" value="ECO:0007669"/>
    <property type="project" value="InterPro"/>
</dbReference>
<evidence type="ECO:0000256" key="1">
    <source>
        <dbReference type="SAM" id="SignalP"/>
    </source>
</evidence>
<comment type="caution">
    <text evidence="3">The sequence shown here is derived from an EMBL/GenBank/DDBJ whole genome shotgun (WGS) entry which is preliminary data.</text>
</comment>
<feature type="chain" id="PRO_5015544373" evidence="1">
    <location>
        <begin position="21"/>
        <end position="327"/>
    </location>
</feature>
<dbReference type="SUPFAM" id="SSF53850">
    <property type="entry name" value="Periplasmic binding protein-like II"/>
    <property type="match status" value="1"/>
</dbReference>
<dbReference type="Pfam" id="PF09084">
    <property type="entry name" value="NMT1"/>
    <property type="match status" value="1"/>
</dbReference>
<dbReference type="RefSeq" id="WP_116517597.1">
    <property type="nucleotide sequence ID" value="NZ_JACCEX010000001.1"/>
</dbReference>
<evidence type="ECO:0000259" key="2">
    <source>
        <dbReference type="Pfam" id="PF09084"/>
    </source>
</evidence>
<dbReference type="Gene3D" id="3.40.190.10">
    <property type="entry name" value="Periplasmic binding protein-like II"/>
    <property type="match status" value="2"/>
</dbReference>
<dbReference type="InterPro" id="IPR027939">
    <property type="entry name" value="NMT1/THI5"/>
</dbReference>